<name>A0AAV9Z392_9AGAR</name>
<reference evidence="2 3" key="1">
    <citation type="journal article" date="2024" name="J Genomics">
        <title>Draft genome sequencing and assembly of Favolaschia claudopus CIRM-BRFM 2984 isolated from oak limbs.</title>
        <authorList>
            <person name="Navarro D."/>
            <person name="Drula E."/>
            <person name="Chaduli D."/>
            <person name="Cazenave R."/>
            <person name="Ahrendt S."/>
            <person name="Wang J."/>
            <person name="Lipzen A."/>
            <person name="Daum C."/>
            <person name="Barry K."/>
            <person name="Grigoriev I.V."/>
            <person name="Favel A."/>
            <person name="Rosso M.N."/>
            <person name="Martin F."/>
        </authorList>
    </citation>
    <scope>NUCLEOTIDE SEQUENCE [LARGE SCALE GENOMIC DNA]</scope>
    <source>
        <strain evidence="2 3">CIRM-BRFM 2984</strain>
    </source>
</reference>
<protein>
    <submittedName>
        <fullName evidence="2">Uncharacterized protein</fullName>
    </submittedName>
</protein>
<accession>A0AAV9Z392</accession>
<evidence type="ECO:0000313" key="2">
    <source>
        <dbReference type="EMBL" id="KAK6969303.1"/>
    </source>
</evidence>
<feature type="compositionally biased region" description="Polar residues" evidence="1">
    <location>
        <begin position="1"/>
        <end position="19"/>
    </location>
</feature>
<dbReference type="AlphaFoldDB" id="A0AAV9Z392"/>
<comment type="caution">
    <text evidence="2">The sequence shown here is derived from an EMBL/GenBank/DDBJ whole genome shotgun (WGS) entry which is preliminary data.</text>
</comment>
<dbReference type="EMBL" id="JAWWNJ010000228">
    <property type="protein sequence ID" value="KAK6969303.1"/>
    <property type="molecule type" value="Genomic_DNA"/>
</dbReference>
<feature type="compositionally biased region" description="Basic and acidic residues" evidence="1">
    <location>
        <begin position="21"/>
        <end position="38"/>
    </location>
</feature>
<keyword evidence="3" id="KW-1185">Reference proteome</keyword>
<gene>
    <name evidence="2" type="ORF">R3P38DRAFT_2814645</name>
</gene>
<organism evidence="2 3">
    <name type="scientific">Favolaschia claudopus</name>
    <dbReference type="NCBI Taxonomy" id="2862362"/>
    <lineage>
        <taxon>Eukaryota</taxon>
        <taxon>Fungi</taxon>
        <taxon>Dikarya</taxon>
        <taxon>Basidiomycota</taxon>
        <taxon>Agaricomycotina</taxon>
        <taxon>Agaricomycetes</taxon>
        <taxon>Agaricomycetidae</taxon>
        <taxon>Agaricales</taxon>
        <taxon>Marasmiineae</taxon>
        <taxon>Mycenaceae</taxon>
        <taxon>Favolaschia</taxon>
    </lineage>
</organism>
<evidence type="ECO:0000256" key="1">
    <source>
        <dbReference type="SAM" id="MobiDB-lite"/>
    </source>
</evidence>
<sequence length="142" mass="15183">MNDASQKGKSASKKPSTTLPKRKERDPEDNWGGKREGAGRPPKIPKLLVQAPLVTSSKPTKKSTHEKTSASAPSKPKPAPTPMSLSATPVPAFFRPYNTRQPVPQGGIPANSFYVDISGSQTQISSAEDSGARLICPITKFE</sequence>
<feature type="region of interest" description="Disordered" evidence="1">
    <location>
        <begin position="1"/>
        <end position="87"/>
    </location>
</feature>
<dbReference type="Proteomes" id="UP001362999">
    <property type="component" value="Unassembled WGS sequence"/>
</dbReference>
<evidence type="ECO:0000313" key="3">
    <source>
        <dbReference type="Proteomes" id="UP001362999"/>
    </source>
</evidence>
<proteinExistence type="predicted"/>